<dbReference type="AlphaFoldDB" id="A0A8H6ZMB0"/>
<feature type="compositionally biased region" description="Low complexity" evidence="1">
    <location>
        <begin position="240"/>
        <end position="257"/>
    </location>
</feature>
<keyword evidence="3" id="KW-1185">Reference proteome</keyword>
<feature type="region of interest" description="Disordered" evidence="1">
    <location>
        <begin position="438"/>
        <end position="484"/>
    </location>
</feature>
<feature type="compositionally biased region" description="Low complexity" evidence="1">
    <location>
        <begin position="351"/>
        <end position="361"/>
    </location>
</feature>
<proteinExistence type="predicted"/>
<dbReference type="Proteomes" id="UP000623687">
    <property type="component" value="Unassembled WGS sequence"/>
</dbReference>
<dbReference type="EMBL" id="JACETU010000007">
    <property type="protein sequence ID" value="KAF7424383.1"/>
    <property type="molecule type" value="Genomic_DNA"/>
</dbReference>
<reference evidence="2" key="1">
    <citation type="submission" date="2019-07" db="EMBL/GenBank/DDBJ databases">
        <authorList>
            <person name="Palmer J.M."/>
        </authorList>
    </citation>
    <scope>NUCLEOTIDE SEQUENCE</scope>
    <source>
        <strain evidence="2">PC9</strain>
    </source>
</reference>
<sequence>MYDLYRFACSASLEFLKFLTTRPLPDERPRASVANLIGRFEQQTKRQSIAGTNGAPRPSIVSAQNTGDSAKEEPKERDKREWPPRLVQEDKPTHSLLSSPPSAGEPPQVVAEPLPAPTPEVATEELVPEPQVPASPPRTTASKRQSIVGTPSKSSSTAPRTHTSPVKVPPAKELRKAPSAAKSPPTAPVNLPVPTLKPQHTGQSTTSTTARRSVAKASVGTPSRPKTPSRASLGPSKVQTPTRPKTPSTTSRPKTPSHLFAPTAASLARARNAPDAKPTPVKKATLSASAADRLSKPTAASLSKARSPVPISPAPSRGGAKPTGTRSVSSTRGTAKPRGGAVAPRSKADGAKTATKVAGATAATAAVAGAVATVTSGSEDEEGAQKDTEASLEPEDDAPIEELHELEAEAVISPEPVEAVPEIPVEADVVVDEVVEEHPQVDSISESENVLGGNETNLERDAGLDSDVADIQPIPTGSDKTAVDDLEELSSDAADRMDEVKARPAPDDDLVAMVNMLESKPTTTFRPEIAAGIPQEDVQEIPDED</sequence>
<feature type="compositionally biased region" description="Low complexity" evidence="1">
    <location>
        <begin position="323"/>
        <end position="334"/>
    </location>
</feature>
<name>A0A8H6ZMB0_PLEOS</name>
<feature type="compositionally biased region" description="Low complexity" evidence="1">
    <location>
        <begin position="204"/>
        <end position="218"/>
    </location>
</feature>
<dbReference type="RefSeq" id="XP_036628577.1">
    <property type="nucleotide sequence ID" value="XM_036779188.1"/>
</dbReference>
<feature type="region of interest" description="Disordered" evidence="1">
    <location>
        <begin position="373"/>
        <end position="399"/>
    </location>
</feature>
<evidence type="ECO:0000313" key="3">
    <source>
        <dbReference type="Proteomes" id="UP000623687"/>
    </source>
</evidence>
<evidence type="ECO:0000313" key="2">
    <source>
        <dbReference type="EMBL" id="KAF7424383.1"/>
    </source>
</evidence>
<feature type="compositionally biased region" description="Polar residues" evidence="1">
    <location>
        <begin position="137"/>
        <end position="164"/>
    </location>
</feature>
<comment type="caution">
    <text evidence="2">The sequence shown here is derived from an EMBL/GenBank/DDBJ whole genome shotgun (WGS) entry which is preliminary data.</text>
</comment>
<feature type="compositionally biased region" description="Acidic residues" evidence="1">
    <location>
        <begin position="390"/>
        <end position="399"/>
    </location>
</feature>
<feature type="region of interest" description="Disordered" evidence="1">
    <location>
        <begin position="523"/>
        <end position="545"/>
    </location>
</feature>
<dbReference type="VEuPathDB" id="FungiDB:PC9H_009690"/>
<feature type="compositionally biased region" description="Polar residues" evidence="1">
    <location>
        <begin position="220"/>
        <end position="230"/>
    </location>
</feature>
<feature type="region of interest" description="Disordered" evidence="1">
    <location>
        <begin position="43"/>
        <end position="361"/>
    </location>
</feature>
<organism evidence="2 3">
    <name type="scientific">Pleurotus ostreatus</name>
    <name type="common">Oyster mushroom</name>
    <name type="synonym">White-rot fungus</name>
    <dbReference type="NCBI Taxonomy" id="5322"/>
    <lineage>
        <taxon>Eukaryota</taxon>
        <taxon>Fungi</taxon>
        <taxon>Dikarya</taxon>
        <taxon>Basidiomycota</taxon>
        <taxon>Agaricomycotina</taxon>
        <taxon>Agaricomycetes</taxon>
        <taxon>Agaricomycetidae</taxon>
        <taxon>Agaricales</taxon>
        <taxon>Pleurotineae</taxon>
        <taxon>Pleurotaceae</taxon>
        <taxon>Pleurotus</taxon>
    </lineage>
</organism>
<accession>A0A8H6ZMB0</accession>
<dbReference type="GeneID" id="59379508"/>
<dbReference type="OrthoDB" id="3271236at2759"/>
<protein>
    <submittedName>
        <fullName evidence="2">Uncharacterized protein</fullName>
    </submittedName>
</protein>
<gene>
    <name evidence="2" type="ORF">PC9H_009690</name>
</gene>
<evidence type="ECO:0000256" key="1">
    <source>
        <dbReference type="SAM" id="MobiDB-lite"/>
    </source>
</evidence>
<feature type="compositionally biased region" description="Basic and acidic residues" evidence="1">
    <location>
        <begin position="69"/>
        <end position="93"/>
    </location>
</feature>